<evidence type="ECO:0000256" key="2">
    <source>
        <dbReference type="ARBA" id="ARBA00005417"/>
    </source>
</evidence>
<evidence type="ECO:0000313" key="13">
    <source>
        <dbReference type="Proteomes" id="UP000249818"/>
    </source>
</evidence>
<feature type="domain" description="ABC transporter" evidence="11">
    <location>
        <begin position="30"/>
        <end position="277"/>
    </location>
</feature>
<dbReference type="KEGG" id="bana:BARAN1_0074"/>
<dbReference type="Pfam" id="PF08352">
    <property type="entry name" value="oligo_HPY"/>
    <property type="match status" value="1"/>
</dbReference>
<dbReference type="InterPro" id="IPR050388">
    <property type="entry name" value="ABC_Ni/Peptide_Import"/>
</dbReference>
<evidence type="ECO:0000256" key="6">
    <source>
        <dbReference type="ARBA" id="ARBA00022741"/>
    </source>
</evidence>
<evidence type="ECO:0000256" key="10">
    <source>
        <dbReference type="SAM" id="MobiDB-lite"/>
    </source>
</evidence>
<name>A0A2X3KYS3_9BACT</name>
<evidence type="ECO:0000313" key="12">
    <source>
        <dbReference type="EMBL" id="SQD92099.1"/>
    </source>
</evidence>
<dbReference type="InterPro" id="IPR027417">
    <property type="entry name" value="P-loop_NTPase"/>
</dbReference>
<keyword evidence="4" id="KW-1003">Cell membrane</keyword>
<evidence type="ECO:0000256" key="7">
    <source>
        <dbReference type="ARBA" id="ARBA00022840"/>
    </source>
</evidence>
<dbReference type="GO" id="GO:0015833">
    <property type="term" value="P:peptide transport"/>
    <property type="evidence" value="ECO:0007669"/>
    <property type="project" value="InterPro"/>
</dbReference>
<dbReference type="NCBIfam" id="TIGR01727">
    <property type="entry name" value="oligo_HPY"/>
    <property type="match status" value="1"/>
</dbReference>
<keyword evidence="13" id="KW-1185">Reference proteome</keyword>
<dbReference type="GO" id="GO:0005886">
    <property type="term" value="C:plasma membrane"/>
    <property type="evidence" value="ECO:0007669"/>
    <property type="project" value="UniProtKB-SubCell"/>
</dbReference>
<dbReference type="EMBL" id="LS483254">
    <property type="protein sequence ID" value="SQD92099.1"/>
    <property type="molecule type" value="Genomic_DNA"/>
</dbReference>
<dbReference type="Pfam" id="PF00005">
    <property type="entry name" value="ABC_tran"/>
    <property type="match status" value="1"/>
</dbReference>
<dbReference type="PROSITE" id="PS50893">
    <property type="entry name" value="ABC_TRANSPORTER_2"/>
    <property type="match status" value="1"/>
</dbReference>
<accession>A0A2X3KYS3</accession>
<feature type="region of interest" description="Disordered" evidence="10">
    <location>
        <begin position="1"/>
        <end position="24"/>
    </location>
</feature>
<evidence type="ECO:0000256" key="9">
    <source>
        <dbReference type="ARBA" id="ARBA00023136"/>
    </source>
</evidence>
<dbReference type="GO" id="GO:0016887">
    <property type="term" value="F:ATP hydrolysis activity"/>
    <property type="evidence" value="ECO:0007669"/>
    <property type="project" value="InterPro"/>
</dbReference>
<dbReference type="InterPro" id="IPR003593">
    <property type="entry name" value="AAA+_ATPase"/>
</dbReference>
<dbReference type="Gene3D" id="3.40.50.300">
    <property type="entry name" value="P-loop containing nucleotide triphosphate hydrolases"/>
    <property type="match status" value="1"/>
</dbReference>
<dbReference type="PROSITE" id="PS00211">
    <property type="entry name" value="ABC_TRANSPORTER_1"/>
    <property type="match status" value="1"/>
</dbReference>
<dbReference type="SUPFAM" id="SSF52540">
    <property type="entry name" value="P-loop containing nucleoside triphosphate hydrolases"/>
    <property type="match status" value="1"/>
</dbReference>
<dbReference type="InterPro" id="IPR003439">
    <property type="entry name" value="ABC_transporter-like_ATP-bd"/>
</dbReference>
<evidence type="ECO:0000256" key="1">
    <source>
        <dbReference type="ARBA" id="ARBA00004202"/>
    </source>
</evidence>
<dbReference type="FunFam" id="3.40.50.300:FF:000016">
    <property type="entry name" value="Oligopeptide ABC transporter ATP-binding component"/>
    <property type="match status" value="1"/>
</dbReference>
<dbReference type="PANTHER" id="PTHR43297:SF14">
    <property type="entry name" value="ATPASE AAA-TYPE CORE DOMAIN-CONTAINING PROTEIN"/>
    <property type="match status" value="1"/>
</dbReference>
<dbReference type="AlphaFoldDB" id="A0A2X3KYS3"/>
<keyword evidence="5" id="KW-0997">Cell inner membrane</keyword>
<dbReference type="OrthoDB" id="9806285at2"/>
<keyword evidence="6" id="KW-0547">Nucleotide-binding</keyword>
<dbReference type="InterPro" id="IPR017871">
    <property type="entry name" value="ABC_transporter-like_CS"/>
</dbReference>
<proteinExistence type="inferred from homology"/>
<evidence type="ECO:0000256" key="4">
    <source>
        <dbReference type="ARBA" id="ARBA00022475"/>
    </source>
</evidence>
<evidence type="ECO:0000256" key="5">
    <source>
        <dbReference type="ARBA" id="ARBA00022519"/>
    </source>
</evidence>
<dbReference type="CDD" id="cd03257">
    <property type="entry name" value="ABC_NikE_OppD_transporters"/>
    <property type="match status" value="1"/>
</dbReference>
<keyword evidence="8" id="KW-1278">Translocase</keyword>
<keyword evidence="7" id="KW-0067">ATP-binding</keyword>
<sequence length="343" mass="38268">MNQIRAINQTSTSSPRQGSPDQGSQSLLDVRNLCLHFRTSRGVLQAVDDVSFSMRRRRSIAIIGESGCGKTSLARAILRLLPRNVHTYKGEVYLDGTDVMKLSDEWFRQKVRWTKVSMVSQAAMNALNPVLKVGAQVAEPLIVHERMTKRDALARAREVFRIVGVPEDFLQRYAFELSGGMRQRAIIAMALVTNPTLVILDEPTSALDMLTQANIFNALKDIKNQLEVGFILITHDISTSSDLADEVIVMYAGQLVEHSLSTTAYRAPLHPYARGLMSSVPTLRGDKKLEFIPGQPPSLINPPSGCRFAVRCPQRFERCDQEPPTFTVGEHGELVKCWLHAKE</sequence>
<evidence type="ECO:0000256" key="8">
    <source>
        <dbReference type="ARBA" id="ARBA00022967"/>
    </source>
</evidence>
<comment type="similarity">
    <text evidence="2">Belongs to the ABC transporter superfamily.</text>
</comment>
<reference evidence="13" key="1">
    <citation type="submission" date="2018-05" db="EMBL/GenBank/DDBJ databases">
        <authorList>
            <person name="Hao L."/>
        </authorList>
    </citation>
    <scope>NUCLEOTIDE SEQUENCE [LARGE SCALE GENOMIC DNA]</scope>
</reference>
<comment type="subcellular location">
    <subcellularLocation>
        <location evidence="1">Cell membrane</location>
        <topology evidence="1">Peripheral membrane protein</topology>
    </subcellularLocation>
</comment>
<keyword evidence="3" id="KW-0813">Transport</keyword>
<dbReference type="GO" id="GO:0005524">
    <property type="term" value="F:ATP binding"/>
    <property type="evidence" value="ECO:0007669"/>
    <property type="project" value="UniProtKB-KW"/>
</dbReference>
<protein>
    <submittedName>
        <fullName evidence="12">ABC-type dipeptide/oligopeptide/nickel transport system, ATPase component</fullName>
    </submittedName>
</protein>
<evidence type="ECO:0000256" key="3">
    <source>
        <dbReference type="ARBA" id="ARBA00022448"/>
    </source>
</evidence>
<dbReference type="InterPro" id="IPR013563">
    <property type="entry name" value="Oligopep_ABC_C"/>
</dbReference>
<dbReference type="Proteomes" id="UP000249818">
    <property type="component" value="Chromosome BARAN1"/>
</dbReference>
<dbReference type="PANTHER" id="PTHR43297">
    <property type="entry name" value="OLIGOPEPTIDE TRANSPORT ATP-BINDING PROTEIN APPD"/>
    <property type="match status" value="1"/>
</dbReference>
<gene>
    <name evidence="12" type="primary">oppD</name>
    <name evidence="12" type="ORF">BARAN1_0074</name>
</gene>
<evidence type="ECO:0000259" key="11">
    <source>
        <dbReference type="PROSITE" id="PS50893"/>
    </source>
</evidence>
<keyword evidence="9" id="KW-0472">Membrane</keyword>
<dbReference type="SMART" id="SM00382">
    <property type="entry name" value="AAA"/>
    <property type="match status" value="1"/>
</dbReference>
<organism evidence="12 13">
    <name type="scientific">Candidatus Bipolaricaulis anaerobius</name>
    <dbReference type="NCBI Taxonomy" id="2026885"/>
    <lineage>
        <taxon>Bacteria</taxon>
        <taxon>Candidatus Bipolaricaulota</taxon>
        <taxon>Candidatus Bipolaricaulia</taxon>
        <taxon>Candidatus Bipolaricaulales</taxon>
        <taxon>Candidatus Bipolaricaulaceae</taxon>
        <taxon>Candidatus Bipolaricaulis</taxon>
    </lineage>
</organism>